<protein>
    <submittedName>
        <fullName evidence="3">Prolyl tripeptidyl peptidase</fullName>
        <ecNumber evidence="3">3.4.14.12</ecNumber>
    </submittedName>
</protein>
<keyword evidence="1 3" id="KW-0378">Hydrolase</keyword>
<dbReference type="RefSeq" id="WP_239468722.1">
    <property type="nucleotide sequence ID" value="NZ_CP069793.1"/>
</dbReference>
<evidence type="ECO:0000313" key="3">
    <source>
        <dbReference type="EMBL" id="SPZ84985.1"/>
    </source>
</evidence>
<dbReference type="Pfam" id="PF00326">
    <property type="entry name" value="Peptidase_S9"/>
    <property type="match status" value="1"/>
</dbReference>
<dbReference type="PANTHER" id="PTHR42776">
    <property type="entry name" value="SERINE PEPTIDASE S9 FAMILY MEMBER"/>
    <property type="match status" value="1"/>
</dbReference>
<dbReference type="Proteomes" id="UP000251241">
    <property type="component" value="Unassembled WGS sequence"/>
</dbReference>
<dbReference type="SUPFAM" id="SSF53474">
    <property type="entry name" value="alpha/beta-Hydrolases"/>
    <property type="match status" value="1"/>
</dbReference>
<feature type="domain" description="Peptidase S9 prolyl oligopeptidase catalytic" evidence="2">
    <location>
        <begin position="415"/>
        <end position="626"/>
    </location>
</feature>
<organism evidence="3 4">
    <name type="scientific">Sphingobacterium multivorum</name>
    <dbReference type="NCBI Taxonomy" id="28454"/>
    <lineage>
        <taxon>Bacteria</taxon>
        <taxon>Pseudomonadati</taxon>
        <taxon>Bacteroidota</taxon>
        <taxon>Sphingobacteriia</taxon>
        <taxon>Sphingobacteriales</taxon>
        <taxon>Sphingobacteriaceae</taxon>
        <taxon>Sphingobacterium</taxon>
    </lineage>
</organism>
<gene>
    <name evidence="3" type="primary">ptpA_4</name>
    <name evidence="3" type="ORF">NCTC11343_01541</name>
</gene>
<sequence>MRMKFWIGLFFSAMIMLGCQRHSVDLIPINQFFSTPEKSNFKISPNGRFIAYIGLDNHCKNIYLIDLINKDSSKQLTYQNDINVKSFAWNNDSKISFLTEQSSQDSLRLYAVDINTEKIWPLIKPVRGRFRWIHAMATGGDSFIAGINDRDSSFFDLYRIYLDGRPRELVLQNPGNMSSWVVSNDGQVRLAVANDSVQQSVLYRSSEKEPFKEIIRCDVESSFTPLGYKDSSNAIIYALSNIDRDKLALVSYDLVNQKELGELYSHKDVDVSPGGYFTEQNKLLFVNYSTSRQNRHFFDEATKKKYDQLSKQIDGFEFQVLNTDISGNKVIIKTYTDVNPGGIYFYDFSTQKLTKLTDNNSDLKDKELSPNEYITYTARDGIQISGYLTYPIHSNRKNLPMVVLPHDGPNGREVWGFDNEAQFLANRGYLVFQMNYRGSTGFGKKFWTAGFKEWGGKIQDDITDGVKWLIKEGIADRERVAIVGKGFGGYSALHAACFNSDLYKCAVSYSGYTNLFTYFRDIPPYFKSYVQKMYQVVGNPIREAELFKNISPVFHSDKVKIPVLLVQGGKDRFSSVTDANQFVQKLKNNNIPVQYILKEDEDRTFKRDENVFGYYNELERFLAKYLVD</sequence>
<dbReference type="InterPro" id="IPR011042">
    <property type="entry name" value="6-blade_b-propeller_TolB-like"/>
</dbReference>
<dbReference type="EC" id="3.4.14.12" evidence="3"/>
<evidence type="ECO:0000256" key="1">
    <source>
        <dbReference type="ARBA" id="ARBA00022801"/>
    </source>
</evidence>
<evidence type="ECO:0000313" key="4">
    <source>
        <dbReference type="Proteomes" id="UP000251241"/>
    </source>
</evidence>
<accession>A0A2X2JCW6</accession>
<dbReference type="Gene3D" id="3.40.50.1820">
    <property type="entry name" value="alpha/beta hydrolase"/>
    <property type="match status" value="1"/>
</dbReference>
<dbReference type="PROSITE" id="PS51257">
    <property type="entry name" value="PROKAR_LIPOPROTEIN"/>
    <property type="match status" value="1"/>
</dbReference>
<name>A0A2X2JCW6_SPHMU</name>
<reference evidence="3 4" key="1">
    <citation type="submission" date="2018-06" db="EMBL/GenBank/DDBJ databases">
        <authorList>
            <consortium name="Pathogen Informatics"/>
            <person name="Doyle S."/>
        </authorList>
    </citation>
    <scope>NUCLEOTIDE SEQUENCE [LARGE SCALE GENOMIC DNA]</scope>
    <source>
        <strain evidence="3 4">NCTC11343</strain>
    </source>
</reference>
<evidence type="ECO:0000259" key="2">
    <source>
        <dbReference type="Pfam" id="PF00326"/>
    </source>
</evidence>
<dbReference type="Gene3D" id="2.120.10.30">
    <property type="entry name" value="TolB, C-terminal domain"/>
    <property type="match status" value="1"/>
</dbReference>
<dbReference type="SUPFAM" id="SSF82171">
    <property type="entry name" value="DPP6 N-terminal domain-like"/>
    <property type="match status" value="1"/>
</dbReference>
<dbReference type="GO" id="GO:0006508">
    <property type="term" value="P:proteolysis"/>
    <property type="evidence" value="ECO:0007669"/>
    <property type="project" value="InterPro"/>
</dbReference>
<dbReference type="EMBL" id="UAUU01000005">
    <property type="protein sequence ID" value="SPZ84985.1"/>
    <property type="molecule type" value="Genomic_DNA"/>
</dbReference>
<dbReference type="PANTHER" id="PTHR42776:SF27">
    <property type="entry name" value="DIPEPTIDYL PEPTIDASE FAMILY MEMBER 6"/>
    <property type="match status" value="1"/>
</dbReference>
<dbReference type="GO" id="GO:0004252">
    <property type="term" value="F:serine-type endopeptidase activity"/>
    <property type="evidence" value="ECO:0007669"/>
    <property type="project" value="TreeGrafter"/>
</dbReference>
<proteinExistence type="predicted"/>
<dbReference type="InterPro" id="IPR029058">
    <property type="entry name" value="AB_hydrolase_fold"/>
</dbReference>
<dbReference type="GeneID" id="97181697"/>
<dbReference type="AlphaFoldDB" id="A0A2X2JCW6"/>
<dbReference type="InterPro" id="IPR001375">
    <property type="entry name" value="Peptidase_S9_cat"/>
</dbReference>